<keyword evidence="5" id="KW-0328">Glycosyltransferase</keyword>
<evidence type="ECO:0000256" key="9">
    <source>
        <dbReference type="ARBA" id="ARBA00025174"/>
    </source>
</evidence>
<organism evidence="10 11">
    <name type="scientific">SAR324 cluster bacterium</name>
    <dbReference type="NCBI Taxonomy" id="2024889"/>
    <lineage>
        <taxon>Bacteria</taxon>
        <taxon>Deltaproteobacteria</taxon>
        <taxon>SAR324 cluster</taxon>
    </lineage>
</organism>
<dbReference type="InterPro" id="IPR052182">
    <property type="entry name" value="Glycogen/Maltodextrin_Phosph"/>
</dbReference>
<dbReference type="SUPFAM" id="SSF53756">
    <property type="entry name" value="UDP-Glycosyltransferase/glycogen phosphorylase"/>
    <property type="match status" value="1"/>
</dbReference>
<dbReference type="InterPro" id="IPR035090">
    <property type="entry name" value="Pyridoxal_P_attach_site"/>
</dbReference>
<dbReference type="InterPro" id="IPR000811">
    <property type="entry name" value="Glyco_trans_35"/>
</dbReference>
<evidence type="ECO:0000256" key="2">
    <source>
        <dbReference type="ARBA" id="ARBA00001933"/>
    </source>
</evidence>
<keyword evidence="7" id="KW-0663">Pyridoxal phosphate</keyword>
<comment type="similarity">
    <text evidence="3">Belongs to the glycogen phosphorylase family.</text>
</comment>
<comment type="caution">
    <text evidence="10">The sequence shown here is derived from an EMBL/GenBank/DDBJ whole genome shotgun (WGS) entry which is preliminary data.</text>
</comment>
<evidence type="ECO:0000256" key="5">
    <source>
        <dbReference type="ARBA" id="ARBA00022676"/>
    </source>
</evidence>
<dbReference type="GO" id="GO:0008184">
    <property type="term" value="F:glycogen phosphorylase activity"/>
    <property type="evidence" value="ECO:0007669"/>
    <property type="project" value="InterPro"/>
</dbReference>
<dbReference type="EC" id="2.4.1.1" evidence="4"/>
<comment type="catalytic activity">
    <reaction evidence="1">
        <text>[(1-&gt;4)-alpha-D-glucosyl](n) + phosphate = [(1-&gt;4)-alpha-D-glucosyl](n-1) + alpha-D-glucose 1-phosphate</text>
        <dbReference type="Rhea" id="RHEA:41732"/>
        <dbReference type="Rhea" id="RHEA-COMP:9584"/>
        <dbReference type="Rhea" id="RHEA-COMP:9586"/>
        <dbReference type="ChEBI" id="CHEBI:15444"/>
        <dbReference type="ChEBI" id="CHEBI:43474"/>
        <dbReference type="ChEBI" id="CHEBI:58601"/>
        <dbReference type="EC" id="2.4.1.1"/>
    </reaction>
</comment>
<protein>
    <recommendedName>
        <fullName evidence="4">glycogen phosphorylase</fullName>
        <ecNumber evidence="4">2.4.1.1</ecNumber>
    </recommendedName>
</protein>
<evidence type="ECO:0000256" key="6">
    <source>
        <dbReference type="ARBA" id="ARBA00022679"/>
    </source>
</evidence>
<dbReference type="GO" id="GO:0005975">
    <property type="term" value="P:carbohydrate metabolic process"/>
    <property type="evidence" value="ECO:0007669"/>
    <property type="project" value="InterPro"/>
</dbReference>
<dbReference type="EMBL" id="JAAZON010000372">
    <property type="protein sequence ID" value="NMC63174.1"/>
    <property type="molecule type" value="Genomic_DNA"/>
</dbReference>
<dbReference type="Proteomes" id="UP000524246">
    <property type="component" value="Unassembled WGS sequence"/>
</dbReference>
<dbReference type="PANTHER" id="PTHR42655">
    <property type="entry name" value="GLYCOGEN PHOSPHORYLASE"/>
    <property type="match status" value="1"/>
</dbReference>
<gene>
    <name evidence="10" type="primary">glgP</name>
    <name evidence="10" type="ORF">GYA55_08390</name>
</gene>
<evidence type="ECO:0000256" key="1">
    <source>
        <dbReference type="ARBA" id="ARBA00001275"/>
    </source>
</evidence>
<evidence type="ECO:0000256" key="3">
    <source>
        <dbReference type="ARBA" id="ARBA00006047"/>
    </source>
</evidence>
<dbReference type="Pfam" id="PF00343">
    <property type="entry name" value="Phosphorylase"/>
    <property type="match status" value="2"/>
</dbReference>
<keyword evidence="8" id="KW-0119">Carbohydrate metabolism</keyword>
<name>A0A7X9FST0_9DELT</name>
<sequence length="422" mass="47865">YLLDVNLPENGDRLLTGQLYGWFSEERIAQEIILGIGGVRALQALGIKVDAYHFNDSHPVFAGIELIRQEMDTCGMSFSKAWEKVRKQIVFTTHTPVAAGNERHDHELLRYMGAYNELTFGQMLQLGGDPFSMTLAGLRLSKKANAVSELHGQTARKMWSKESSVSEIIAITNGVHNGTWQDRRIIKSINRQRALWETHQRLKRELLNFVAIRNGIELDPDKLLIGFGRRAAPYKRSDLIFRKPKVIEPYLKSGQIQIIFAGKAHPNDLTGKSIILNLYKMSQKYPKSVVFLQDYDMEIGALLTRGCDVWLNNPIRPMEASGTSGMKAAMNGVLNLSVLDGWWPEGCKHGVNGWQIGGAYEGPKADDFDSASLYKVLLKEVLPTYYKHKSKWISMMQASIRMSTKRFSAARMLREYYKKLYS</sequence>
<dbReference type="AlphaFoldDB" id="A0A7X9FST0"/>
<evidence type="ECO:0000256" key="7">
    <source>
        <dbReference type="ARBA" id="ARBA00022898"/>
    </source>
</evidence>
<comment type="function">
    <text evidence="9">Phosphorylase is an important allosteric enzyme in carbohydrate metabolism. Enzymes from different sources differ in their regulatory mechanisms and in their natural substrates. However, all known phosphorylases share catalytic and structural properties.</text>
</comment>
<dbReference type="Gene3D" id="3.40.50.2000">
    <property type="entry name" value="Glycogen Phosphorylase B"/>
    <property type="match status" value="2"/>
</dbReference>
<dbReference type="PANTHER" id="PTHR42655:SF1">
    <property type="entry name" value="GLYCOGEN PHOSPHORYLASE"/>
    <property type="match status" value="1"/>
</dbReference>
<dbReference type="PROSITE" id="PS00102">
    <property type="entry name" value="PHOSPHORYLASE"/>
    <property type="match status" value="1"/>
</dbReference>
<dbReference type="InterPro" id="IPR011834">
    <property type="entry name" value="Agluc_phsphrylas"/>
</dbReference>
<evidence type="ECO:0000313" key="11">
    <source>
        <dbReference type="Proteomes" id="UP000524246"/>
    </source>
</evidence>
<feature type="non-terminal residue" evidence="10">
    <location>
        <position position="1"/>
    </location>
</feature>
<evidence type="ECO:0000256" key="8">
    <source>
        <dbReference type="ARBA" id="ARBA00023277"/>
    </source>
</evidence>
<dbReference type="GO" id="GO:0030170">
    <property type="term" value="F:pyridoxal phosphate binding"/>
    <property type="evidence" value="ECO:0007669"/>
    <property type="project" value="InterPro"/>
</dbReference>
<comment type="cofactor">
    <cofactor evidence="2">
        <name>pyridoxal 5'-phosphate</name>
        <dbReference type="ChEBI" id="CHEBI:597326"/>
    </cofactor>
</comment>
<accession>A0A7X9FST0</accession>
<keyword evidence="6" id="KW-0808">Transferase</keyword>
<dbReference type="NCBIfam" id="TIGR02094">
    <property type="entry name" value="more_P_ylases"/>
    <property type="match status" value="1"/>
</dbReference>
<reference evidence="10 11" key="1">
    <citation type="journal article" date="2020" name="Biotechnol. Biofuels">
        <title>New insights from the biogas microbiome by comprehensive genome-resolved metagenomics of nearly 1600 species originating from multiple anaerobic digesters.</title>
        <authorList>
            <person name="Campanaro S."/>
            <person name="Treu L."/>
            <person name="Rodriguez-R L.M."/>
            <person name="Kovalovszki A."/>
            <person name="Ziels R.M."/>
            <person name="Maus I."/>
            <person name="Zhu X."/>
            <person name="Kougias P.G."/>
            <person name="Basile A."/>
            <person name="Luo G."/>
            <person name="Schluter A."/>
            <person name="Konstantinidis K.T."/>
            <person name="Angelidaki I."/>
        </authorList>
    </citation>
    <scope>NUCLEOTIDE SEQUENCE [LARGE SCALE GENOMIC DNA]</scope>
    <source>
        <strain evidence="10">AS27yjCOA_65</strain>
    </source>
</reference>
<evidence type="ECO:0000256" key="4">
    <source>
        <dbReference type="ARBA" id="ARBA00012591"/>
    </source>
</evidence>
<proteinExistence type="inferred from homology"/>
<evidence type="ECO:0000313" key="10">
    <source>
        <dbReference type="EMBL" id="NMC63174.1"/>
    </source>
</evidence>